<sequence length="195" mass="21179">MGEPVVNGDMPQSQFISHLTSYPFVSDSIENLKTNPYGKRSLELADQGYANFAKPMLPYFAKPYGLVAPYVSKADALGNEGLNRIDNTIPVMLNTSETIKETFKEYASAPFRIAEDGKGYVLNTYSSERTAVGDGGYLALSKAAVSTGLRLTSDSCLWLRGYLVPTGVAKTGEASRNGRPRQNGHHRTSGKSSEK</sequence>
<gene>
    <name evidence="1" type="ORF">LOY88_000302</name>
</gene>
<evidence type="ECO:0000313" key="1">
    <source>
        <dbReference type="EMBL" id="KAI2393241.1"/>
    </source>
</evidence>
<dbReference type="EMBL" id="JALBCA010000003">
    <property type="protein sequence ID" value="KAI2393241.1"/>
    <property type="molecule type" value="Genomic_DNA"/>
</dbReference>
<comment type="caution">
    <text evidence="1">The sequence shown here is derived from an EMBL/GenBank/DDBJ whole genome shotgun (WGS) entry which is preliminary data.</text>
</comment>
<organism evidence="1">
    <name type="scientific">Ophidiomyces ophidiicola</name>
    <dbReference type="NCBI Taxonomy" id="1387563"/>
    <lineage>
        <taxon>Eukaryota</taxon>
        <taxon>Fungi</taxon>
        <taxon>Dikarya</taxon>
        <taxon>Ascomycota</taxon>
        <taxon>Pezizomycotina</taxon>
        <taxon>Eurotiomycetes</taxon>
        <taxon>Eurotiomycetidae</taxon>
        <taxon>Onygenales</taxon>
        <taxon>Onygenaceae</taxon>
        <taxon>Ophidiomyces</taxon>
    </lineage>
</organism>
<reference evidence="1" key="1">
    <citation type="journal article" date="2022" name="bioRxiv">
        <title>Population genetic analysis of Ophidiomyces ophidiicola, the causative agent of snake fungal disease, indicates recent introductions to the USA.</title>
        <authorList>
            <person name="Ladner J.T."/>
            <person name="Palmer J.M."/>
            <person name="Ettinger C.L."/>
            <person name="Stajich J.E."/>
            <person name="Farrell T.M."/>
            <person name="Glorioso B.M."/>
            <person name="Lawson B."/>
            <person name="Price S.J."/>
            <person name="Stengle A.G."/>
            <person name="Grear D.A."/>
            <person name="Lorch J.M."/>
        </authorList>
    </citation>
    <scope>NUCLEOTIDE SEQUENCE</scope>
    <source>
        <strain evidence="1">NWHC 24266-5</strain>
    </source>
</reference>
<protein>
    <submittedName>
        <fullName evidence="1">Uncharacterized protein</fullName>
    </submittedName>
</protein>
<accession>A0ACB8V698</accession>
<name>A0ACB8V698_9EURO</name>
<proteinExistence type="predicted"/>